<evidence type="ECO:0000256" key="1">
    <source>
        <dbReference type="ARBA" id="ARBA00006129"/>
    </source>
</evidence>
<proteinExistence type="inferred from homology"/>
<evidence type="ECO:0000313" key="4">
    <source>
        <dbReference type="EMBL" id="EPR10577.1"/>
    </source>
</evidence>
<dbReference type="SUPFAM" id="SSF53067">
    <property type="entry name" value="Actin-like ATPase domain"/>
    <property type="match status" value="1"/>
</dbReference>
<dbReference type="Pfam" id="PF16861">
    <property type="entry name" value="Carbam_trans_C"/>
    <property type="match status" value="1"/>
</dbReference>
<dbReference type="InterPro" id="IPR051338">
    <property type="entry name" value="NodU/CmcH_Carbamoyltrnsfr"/>
</dbReference>
<evidence type="ECO:0000313" key="5">
    <source>
        <dbReference type="Proteomes" id="UP000016860"/>
    </source>
</evidence>
<comment type="caution">
    <text evidence="4">The sequence shown here is derived from an EMBL/GenBank/DDBJ whole genome shotgun (WGS) entry which is preliminary data.</text>
</comment>
<comment type="similarity">
    <text evidence="1">Belongs to the NodU/CmcH family.</text>
</comment>
<dbReference type="PATRIC" id="fig|1330534.3.peg.2729"/>
<accession>U4QZZ3</accession>
<evidence type="ECO:0000259" key="3">
    <source>
        <dbReference type="Pfam" id="PF16861"/>
    </source>
</evidence>
<dbReference type="GO" id="GO:0003824">
    <property type="term" value="F:catalytic activity"/>
    <property type="evidence" value="ECO:0007669"/>
    <property type="project" value="InterPro"/>
</dbReference>
<feature type="domain" description="Carbamoyltransferase" evidence="2">
    <location>
        <begin position="81"/>
        <end position="314"/>
    </location>
</feature>
<dbReference type="Pfam" id="PF02543">
    <property type="entry name" value="Carbam_trans_N"/>
    <property type="match status" value="1"/>
</dbReference>
<evidence type="ECO:0000259" key="2">
    <source>
        <dbReference type="Pfam" id="PF02543"/>
    </source>
</evidence>
<gene>
    <name evidence="4" type="ORF">L323_13745</name>
</gene>
<dbReference type="InterPro" id="IPR038152">
    <property type="entry name" value="Carbam_trans_C_sf"/>
</dbReference>
<protein>
    <recommendedName>
        <fullName evidence="6">Carbamoyltransferase</fullName>
    </recommendedName>
</protein>
<organism evidence="4 5">
    <name type="scientific">Ruminiclostridium papyrosolvens C7</name>
    <dbReference type="NCBI Taxonomy" id="1330534"/>
    <lineage>
        <taxon>Bacteria</taxon>
        <taxon>Bacillati</taxon>
        <taxon>Bacillota</taxon>
        <taxon>Clostridia</taxon>
        <taxon>Eubacteriales</taxon>
        <taxon>Oscillospiraceae</taxon>
        <taxon>Ruminiclostridium</taxon>
    </lineage>
</organism>
<dbReference type="InterPro" id="IPR043129">
    <property type="entry name" value="ATPase_NBD"/>
</dbReference>
<dbReference type="Proteomes" id="UP000016860">
    <property type="component" value="Unassembled WGS sequence"/>
</dbReference>
<dbReference type="CDD" id="cd24098">
    <property type="entry name" value="ASKHA_NBD_TobZ_N"/>
    <property type="match status" value="1"/>
</dbReference>
<dbReference type="InterPro" id="IPR031730">
    <property type="entry name" value="Carbam_trans_C"/>
</dbReference>
<dbReference type="OrthoDB" id="9780777at2"/>
<dbReference type="PANTHER" id="PTHR34847:SF1">
    <property type="entry name" value="NODULATION PROTEIN U"/>
    <property type="match status" value="1"/>
</dbReference>
<dbReference type="InterPro" id="IPR003696">
    <property type="entry name" value="Carbtransf_dom"/>
</dbReference>
<dbReference type="Gene3D" id="3.30.420.40">
    <property type="match status" value="1"/>
</dbReference>
<dbReference type="RefSeq" id="WP_020816220.1">
    <property type="nucleotide sequence ID" value="NZ_ATAY01000063.1"/>
</dbReference>
<dbReference type="Gene3D" id="3.90.870.20">
    <property type="entry name" value="Carbamoyltransferase, C-terminal domain"/>
    <property type="match status" value="1"/>
</dbReference>
<dbReference type="AlphaFoldDB" id="U4QZZ3"/>
<dbReference type="STRING" id="1330534.L323_13745"/>
<dbReference type="PANTHER" id="PTHR34847">
    <property type="entry name" value="NODULATION PROTEIN U"/>
    <property type="match status" value="1"/>
</dbReference>
<name>U4QZZ3_9FIRM</name>
<reference evidence="4 5" key="1">
    <citation type="journal article" date="2013" name="Genome Announc.">
        <title>Draft Genome Sequence of the Cellulolytic Bacterium Clostridium papyrosolvens C7 (ATCC 700395).</title>
        <authorList>
            <person name="Zepeda V."/>
            <person name="Dassa B."/>
            <person name="Borovok I."/>
            <person name="Lamed R."/>
            <person name="Bayer E.A."/>
            <person name="Cate J.H."/>
        </authorList>
    </citation>
    <scope>NUCLEOTIDE SEQUENCE [LARGE SCALE GENOMIC DNA]</scope>
    <source>
        <strain evidence="4 5">C7</strain>
    </source>
</reference>
<evidence type="ECO:0008006" key="6">
    <source>
        <dbReference type="Google" id="ProtNLM"/>
    </source>
</evidence>
<dbReference type="EMBL" id="ATAY01000063">
    <property type="protein sequence ID" value="EPR10577.1"/>
    <property type="molecule type" value="Genomic_DNA"/>
</dbReference>
<feature type="domain" description="Carbamoyltransferase C-terminal" evidence="3">
    <location>
        <begin position="370"/>
        <end position="539"/>
    </location>
</feature>
<sequence>MYILGMGGSDHSFAACLVSDNGVVCAVEEERITREKYSLGPNSLYANCRKYCLNELNLSIDDIDMIVGNDILHPMTYFPVRKRIELINHHLAHAYSAFYTIPHDETAILIVDGTGSKVNKESKIAETVTYAVGKSGDVEIIDKVGGLGWSKDDERETLTENSLGDFYRKFTEEIGFGYLQDGKTMGLAPYGTDKFYNEVKSFVKFLGDGQFEIKINEPFIGEFVQKILSSQANEKDLFQAKADIAWAAQTVLEDCMFYCVDYLYQKAPKDVLCIAGGVGLNSVVNGKIKEKSKFKHVYVPPYTSDSGTAVGAALYGYNLLSKNKPLKKSTTYNAFTGHAYSEPEILEVLKSFENEDIEYTYYDNVCPIVAEALKDGKIIGWFQEGSEMGPRALGHRSILADPRDPEMKDKLNYRVKKREGFRPFAPAVLQEQAANYFNIDFPSPFMLFVVDVKEDKKKVIPAVTHVDGTARVQTVDQKDNPIFYNLINEFYKITDVPVLLNTSFNILKEPIVETPKDAITSFYNSQIDLLCIGNWIVTKTKIKD</sequence>